<dbReference type="InterPro" id="IPR017441">
    <property type="entry name" value="Protein_kinase_ATP_BS"/>
</dbReference>
<gene>
    <name evidence="11" type="ORF">ED733_000508</name>
</gene>
<evidence type="ECO:0000256" key="8">
    <source>
        <dbReference type="ARBA" id="ARBA00048679"/>
    </source>
</evidence>
<keyword evidence="6 9" id="KW-0067">ATP-binding</keyword>
<evidence type="ECO:0000256" key="1">
    <source>
        <dbReference type="ARBA" id="ARBA00012513"/>
    </source>
</evidence>
<feature type="domain" description="Protein kinase" evidence="10">
    <location>
        <begin position="186"/>
        <end position="478"/>
    </location>
</feature>
<dbReference type="EMBL" id="SBHS01000049">
    <property type="protein sequence ID" value="TWU71218.1"/>
    <property type="molecule type" value="Genomic_DNA"/>
</dbReference>
<comment type="catalytic activity">
    <reaction evidence="8">
        <text>L-seryl-[protein] + ATP = O-phospho-L-seryl-[protein] + ADP + H(+)</text>
        <dbReference type="Rhea" id="RHEA:17989"/>
        <dbReference type="Rhea" id="RHEA-COMP:9863"/>
        <dbReference type="Rhea" id="RHEA-COMP:11604"/>
        <dbReference type="ChEBI" id="CHEBI:15378"/>
        <dbReference type="ChEBI" id="CHEBI:29999"/>
        <dbReference type="ChEBI" id="CHEBI:30616"/>
        <dbReference type="ChEBI" id="CHEBI:83421"/>
        <dbReference type="ChEBI" id="CHEBI:456216"/>
        <dbReference type="EC" id="2.7.11.1"/>
    </reaction>
</comment>
<evidence type="ECO:0000256" key="9">
    <source>
        <dbReference type="PROSITE-ProRule" id="PRU10141"/>
    </source>
</evidence>
<dbReference type="SMART" id="SM00220">
    <property type="entry name" value="S_TKc"/>
    <property type="match status" value="1"/>
</dbReference>
<dbReference type="GO" id="GO:0005737">
    <property type="term" value="C:cytoplasm"/>
    <property type="evidence" value="ECO:0007669"/>
    <property type="project" value="TreeGrafter"/>
</dbReference>
<evidence type="ECO:0000256" key="3">
    <source>
        <dbReference type="ARBA" id="ARBA00022679"/>
    </source>
</evidence>
<keyword evidence="5" id="KW-0418">Kinase</keyword>
<dbReference type="GO" id="GO:0004674">
    <property type="term" value="F:protein serine/threonine kinase activity"/>
    <property type="evidence" value="ECO:0007669"/>
    <property type="project" value="UniProtKB-KW"/>
</dbReference>
<feature type="binding site" evidence="9">
    <location>
        <position position="215"/>
    </location>
    <ligand>
        <name>ATP</name>
        <dbReference type="ChEBI" id="CHEBI:30616"/>
    </ligand>
</feature>
<dbReference type="InterPro" id="IPR053235">
    <property type="entry name" value="Ser_Thr_kinase"/>
</dbReference>
<dbReference type="PROSITE" id="PS50011">
    <property type="entry name" value="PROTEIN_KINASE_DOM"/>
    <property type="match status" value="1"/>
</dbReference>
<dbReference type="GO" id="GO:0005524">
    <property type="term" value="F:ATP binding"/>
    <property type="evidence" value="ECO:0007669"/>
    <property type="project" value="UniProtKB-UniRule"/>
</dbReference>
<accession>A0A5C6G406</accession>
<dbReference type="InterPro" id="IPR000719">
    <property type="entry name" value="Prot_kinase_dom"/>
</dbReference>
<evidence type="ECO:0000256" key="5">
    <source>
        <dbReference type="ARBA" id="ARBA00022777"/>
    </source>
</evidence>
<keyword evidence="3" id="KW-0808">Transferase</keyword>
<evidence type="ECO:0000313" key="11">
    <source>
        <dbReference type="EMBL" id="TWU71218.1"/>
    </source>
</evidence>
<dbReference type="Proteomes" id="UP000317257">
    <property type="component" value="Unassembled WGS sequence"/>
</dbReference>
<dbReference type="InterPro" id="IPR008271">
    <property type="entry name" value="Ser/Thr_kinase_AS"/>
</dbReference>
<dbReference type="Pfam" id="PF00069">
    <property type="entry name" value="Pkinase"/>
    <property type="match status" value="1"/>
</dbReference>
<keyword evidence="4 9" id="KW-0547">Nucleotide-binding</keyword>
<dbReference type="Gene3D" id="3.30.200.20">
    <property type="entry name" value="Phosphorylase Kinase, domain 1"/>
    <property type="match status" value="1"/>
</dbReference>
<dbReference type="InterPro" id="IPR011009">
    <property type="entry name" value="Kinase-like_dom_sf"/>
</dbReference>
<keyword evidence="2" id="KW-0723">Serine/threonine-protein kinase</keyword>
<evidence type="ECO:0000259" key="10">
    <source>
        <dbReference type="PROSITE" id="PS50011"/>
    </source>
</evidence>
<evidence type="ECO:0000256" key="7">
    <source>
        <dbReference type="ARBA" id="ARBA00047899"/>
    </source>
</evidence>
<evidence type="ECO:0000256" key="2">
    <source>
        <dbReference type="ARBA" id="ARBA00022527"/>
    </source>
</evidence>
<dbReference type="PROSITE" id="PS00108">
    <property type="entry name" value="PROTEIN_KINASE_ST"/>
    <property type="match status" value="1"/>
</dbReference>
<comment type="catalytic activity">
    <reaction evidence="7">
        <text>L-threonyl-[protein] + ATP = O-phospho-L-threonyl-[protein] + ADP + H(+)</text>
        <dbReference type="Rhea" id="RHEA:46608"/>
        <dbReference type="Rhea" id="RHEA-COMP:11060"/>
        <dbReference type="Rhea" id="RHEA-COMP:11605"/>
        <dbReference type="ChEBI" id="CHEBI:15378"/>
        <dbReference type="ChEBI" id="CHEBI:30013"/>
        <dbReference type="ChEBI" id="CHEBI:30616"/>
        <dbReference type="ChEBI" id="CHEBI:61977"/>
        <dbReference type="ChEBI" id="CHEBI:456216"/>
        <dbReference type="EC" id="2.7.11.1"/>
    </reaction>
</comment>
<protein>
    <recommendedName>
        <fullName evidence="1">non-specific serine/threonine protein kinase</fullName>
        <ecNumber evidence="1">2.7.11.1</ecNumber>
    </recommendedName>
</protein>
<dbReference type="EC" id="2.7.11.1" evidence="1"/>
<name>A0A5C6G406_METRR</name>
<dbReference type="PROSITE" id="PS00107">
    <property type="entry name" value="PROTEIN_KINASE_ATP"/>
    <property type="match status" value="1"/>
</dbReference>
<comment type="caution">
    <text evidence="11">The sequence shown here is derived from an EMBL/GenBank/DDBJ whole genome shotgun (WGS) entry which is preliminary data.</text>
</comment>
<dbReference type="SUPFAM" id="SSF56112">
    <property type="entry name" value="Protein kinase-like (PK-like)"/>
    <property type="match status" value="1"/>
</dbReference>
<dbReference type="Gene3D" id="1.10.510.10">
    <property type="entry name" value="Transferase(Phosphotransferase) domain 1"/>
    <property type="match status" value="1"/>
</dbReference>
<organism evidence="11 12">
    <name type="scientific">Metarhizium rileyi (strain RCEF 4871)</name>
    <name type="common">Nomuraea rileyi</name>
    <dbReference type="NCBI Taxonomy" id="1649241"/>
    <lineage>
        <taxon>Eukaryota</taxon>
        <taxon>Fungi</taxon>
        <taxon>Dikarya</taxon>
        <taxon>Ascomycota</taxon>
        <taxon>Pezizomycotina</taxon>
        <taxon>Sordariomycetes</taxon>
        <taxon>Hypocreomycetidae</taxon>
        <taxon>Hypocreales</taxon>
        <taxon>Clavicipitaceae</taxon>
        <taxon>Metarhizium</taxon>
    </lineage>
</organism>
<reference evidence="12" key="1">
    <citation type="submission" date="2018-12" db="EMBL/GenBank/DDBJ databases">
        <title>The complete genome of Metarhizium rileyi, a key fungal pathogen of Lepidoptera.</title>
        <authorList>
            <person name="Binneck E."/>
            <person name="Lastra C.C.L."/>
            <person name="Sosa-Gomez D.R."/>
        </authorList>
    </citation>
    <scope>NUCLEOTIDE SEQUENCE [LARGE SCALE GENOMIC DNA]</scope>
    <source>
        <strain evidence="12">Cep018-CH2</strain>
    </source>
</reference>
<evidence type="ECO:0000256" key="6">
    <source>
        <dbReference type="ARBA" id="ARBA00022840"/>
    </source>
</evidence>
<dbReference type="PANTHER" id="PTHR24361:SF433">
    <property type="entry name" value="PROTEIN KINASE DOMAIN-CONTAINING PROTEIN"/>
    <property type="match status" value="1"/>
</dbReference>
<proteinExistence type="predicted"/>
<dbReference type="AlphaFoldDB" id="A0A5C6G406"/>
<evidence type="ECO:0000313" key="12">
    <source>
        <dbReference type="Proteomes" id="UP000317257"/>
    </source>
</evidence>
<evidence type="ECO:0000256" key="4">
    <source>
        <dbReference type="ARBA" id="ARBA00022741"/>
    </source>
</evidence>
<sequence length="694" mass="77431">MPRPYPHRLALFSLVPLNPRADDVVAHPINENLVSTLKDGKRALDIGHVRPISGNSTTLATLGRNGDVFIEGSSIAKVQCSLSSQVFGENATPFVNGRPRTVVVQKKLNTTIGLGGERRNLIQFELLKWHHHAIEAMEKVKNRESAALEEYPRLARTTNEADTVLPSRRETRPHTAGPQLFQMRYTIIGKQLGSGQFGVVHKAIDADKGKFMAVKILKQPTGASMLSNALKREEEMLSRLSHVKVEIYMGLKQGPWNRWSRTGSLSTLPSLCEAVFDQMLQAIDCLATEGIIHRDVKPENILYVSQSSQYHFQLGDFGLCNRASIAATFAGSPLYMAPEIFQKGGQTHKVDVWLLYVTMLWTLDVKGFRRQSDGFRSVEDAQKVVLSAADALCNIQEMTANLGLDGFEDWHSTLSTSNATESTEIDLEVVDIWTSKLNEYIAHLAGILQQCTKLRLLKVEARPENHPLHLCLQRRDYLTALPLANLVSISQLTCIEIDTASTHLIDNNDAPKIHLCSKISTMLPTLRRLRCRMSSICPTVFDVSACGLPLDLEEVIINLSLSDIRGSDTSYRYPSRCETLPDDNFPRLKADMEAYARELALLMNNPRIVRILTHTLPGMDLHSFDVLAERRMVLAPTAPWDADGEELEERIQAQDLFDSDSPSDEFSLQIDMPMVGNHGASKHFVSYSGLVNNI</sequence>
<dbReference type="PANTHER" id="PTHR24361">
    <property type="entry name" value="MITOGEN-ACTIVATED KINASE KINASE KINASE"/>
    <property type="match status" value="1"/>
</dbReference>